<keyword evidence="1" id="KW-0812">Transmembrane</keyword>
<evidence type="ECO:0000256" key="1">
    <source>
        <dbReference type="SAM" id="Phobius"/>
    </source>
</evidence>
<dbReference type="EMBL" id="MN740684">
    <property type="protein sequence ID" value="QHU07453.1"/>
    <property type="molecule type" value="Genomic_DNA"/>
</dbReference>
<keyword evidence="1" id="KW-0472">Membrane</keyword>
<proteinExistence type="predicted"/>
<feature type="transmembrane region" description="Helical" evidence="1">
    <location>
        <begin position="7"/>
        <end position="25"/>
    </location>
</feature>
<evidence type="ECO:0000313" key="2">
    <source>
        <dbReference type="EMBL" id="QHU07453.1"/>
    </source>
</evidence>
<protein>
    <submittedName>
        <fullName evidence="2">Uncharacterized protein</fullName>
    </submittedName>
</protein>
<name>A0A6C0JQ01_9ZZZZ</name>
<sequence>MKLKLNLTLISILLFIIIILIIFILNNNLEKFIIVKNTDNNKITDAISLPIPEISQVCTGNDCTDILWHKDCNSASYYFDSDCVRRRTYIFHEGKTVSGRDCHLQNYDSGCCEGQGGNGCNCDDTGNTIEKDCNGVCGGTSVIDDCGVCGGDGLSCIEIPPQPSQEVDSPTSKKYINDDCSENSDCYSGICTYKTGEKWPFVKGKTCDGRPYGSPCTDYAKHCIYGHQCRSNTCGPINKGYECDGINDDRCTDGHVCKQGDDAYYCGDDPLIKAFYVVLSRNQNKDITVPSLLKGVKCDGLDDDRCQGGTKCQYDTRIEDYICSADPIQTIWISYGPDSINKNSENCDTESYNNSFSCRDILNIHNTADSILKKDVTYDEMINKLTDDEYTIIKNRLEGYGYIDRCREVCNIE</sequence>
<keyword evidence="1" id="KW-1133">Transmembrane helix</keyword>
<dbReference type="AlphaFoldDB" id="A0A6C0JQ01"/>
<reference evidence="2" key="1">
    <citation type="journal article" date="2020" name="Nature">
        <title>Giant virus diversity and host interactions through global metagenomics.</title>
        <authorList>
            <person name="Schulz F."/>
            <person name="Roux S."/>
            <person name="Paez-Espino D."/>
            <person name="Jungbluth S."/>
            <person name="Walsh D.A."/>
            <person name="Denef V.J."/>
            <person name="McMahon K.D."/>
            <person name="Konstantinidis K.T."/>
            <person name="Eloe-Fadrosh E.A."/>
            <person name="Kyrpides N.C."/>
            <person name="Woyke T."/>
        </authorList>
    </citation>
    <scope>NUCLEOTIDE SEQUENCE</scope>
    <source>
        <strain evidence="2">GVMAG-S-1040241-154</strain>
    </source>
</reference>
<organism evidence="2">
    <name type="scientific">viral metagenome</name>
    <dbReference type="NCBI Taxonomy" id="1070528"/>
    <lineage>
        <taxon>unclassified sequences</taxon>
        <taxon>metagenomes</taxon>
        <taxon>organismal metagenomes</taxon>
    </lineage>
</organism>
<accession>A0A6C0JQ01</accession>